<dbReference type="SUPFAM" id="SSF55874">
    <property type="entry name" value="ATPase domain of HSP90 chaperone/DNA topoisomerase II/histidine kinase"/>
    <property type="match status" value="1"/>
</dbReference>
<dbReference type="GO" id="GO:0005524">
    <property type="term" value="F:ATP binding"/>
    <property type="evidence" value="ECO:0007669"/>
    <property type="project" value="InterPro"/>
</dbReference>
<evidence type="ECO:0000259" key="8">
    <source>
        <dbReference type="PROSITE" id="PS50109"/>
    </source>
</evidence>
<dbReference type="Gene3D" id="3.40.50.300">
    <property type="entry name" value="P-loop containing nucleotide triphosphate hydrolases"/>
    <property type="match status" value="1"/>
</dbReference>
<dbReference type="InterPro" id="IPR011009">
    <property type="entry name" value="Kinase-like_dom_sf"/>
</dbReference>
<dbReference type="Proteomes" id="UP001333818">
    <property type="component" value="Unassembled WGS sequence"/>
</dbReference>
<dbReference type="InterPro" id="IPR003018">
    <property type="entry name" value="GAF"/>
</dbReference>
<dbReference type="Gene3D" id="1.10.510.10">
    <property type="entry name" value="Transferase(Phosphotransferase) domain 1"/>
    <property type="match status" value="1"/>
</dbReference>
<organism evidence="9 10">
    <name type="scientific">Tumidithrix elongata BACA0141</name>
    <dbReference type="NCBI Taxonomy" id="2716417"/>
    <lineage>
        <taxon>Bacteria</taxon>
        <taxon>Bacillati</taxon>
        <taxon>Cyanobacteriota</taxon>
        <taxon>Cyanophyceae</taxon>
        <taxon>Pseudanabaenales</taxon>
        <taxon>Pseudanabaenaceae</taxon>
        <taxon>Tumidithrix</taxon>
        <taxon>Tumidithrix elongata</taxon>
    </lineage>
</organism>
<dbReference type="CDD" id="cd14014">
    <property type="entry name" value="STKc_PknB_like"/>
    <property type="match status" value="1"/>
</dbReference>
<dbReference type="SUPFAM" id="SSF55781">
    <property type="entry name" value="GAF domain-like"/>
    <property type="match status" value="1"/>
</dbReference>
<dbReference type="Pfam" id="PF13191">
    <property type="entry name" value="AAA_16"/>
    <property type="match status" value="1"/>
</dbReference>
<dbReference type="InterPro" id="IPR053159">
    <property type="entry name" value="Hybrid_Histidine_Kinase"/>
</dbReference>
<dbReference type="InterPro" id="IPR003661">
    <property type="entry name" value="HisK_dim/P_dom"/>
</dbReference>
<comment type="caution">
    <text evidence="9">The sequence shown here is derived from an EMBL/GenBank/DDBJ whole genome shotgun (WGS) entry which is preliminary data.</text>
</comment>
<feature type="coiled-coil region" evidence="6">
    <location>
        <begin position="1518"/>
        <end position="1552"/>
    </location>
</feature>
<feature type="domain" description="Protein kinase" evidence="7">
    <location>
        <begin position="18"/>
        <end position="277"/>
    </location>
</feature>
<comment type="catalytic activity">
    <reaction evidence="1">
        <text>ATP + protein L-histidine = ADP + protein N-phospho-L-histidine.</text>
        <dbReference type="EC" id="2.7.13.3"/>
    </reaction>
</comment>
<dbReference type="InterPro" id="IPR027417">
    <property type="entry name" value="P-loop_NTPase"/>
</dbReference>
<dbReference type="InterPro" id="IPR041664">
    <property type="entry name" value="AAA_16"/>
</dbReference>
<dbReference type="Gene3D" id="3.30.450.40">
    <property type="match status" value="1"/>
</dbReference>
<dbReference type="EMBL" id="JAZBJZ010000049">
    <property type="protein sequence ID" value="MEE3717689.1"/>
    <property type="molecule type" value="Genomic_DNA"/>
</dbReference>
<evidence type="ECO:0000256" key="2">
    <source>
        <dbReference type="ARBA" id="ARBA00012438"/>
    </source>
</evidence>
<dbReference type="InterPro" id="IPR036097">
    <property type="entry name" value="HisK_dim/P_sf"/>
</dbReference>
<evidence type="ECO:0000259" key="7">
    <source>
        <dbReference type="PROSITE" id="PS50011"/>
    </source>
</evidence>
<name>A0AAW9Q1H9_9CYAN</name>
<dbReference type="InterPro" id="IPR036890">
    <property type="entry name" value="HATPase_C_sf"/>
</dbReference>
<evidence type="ECO:0000256" key="5">
    <source>
        <dbReference type="ARBA" id="ARBA00023012"/>
    </source>
</evidence>
<reference evidence="9" key="1">
    <citation type="submission" date="2024-01" db="EMBL/GenBank/DDBJ databases">
        <title>Bank of Algae and Cyanobacteria of the Azores (BACA) strain genomes.</title>
        <authorList>
            <person name="Luz R."/>
            <person name="Cordeiro R."/>
            <person name="Fonseca A."/>
            <person name="Goncalves V."/>
        </authorList>
    </citation>
    <scope>NUCLEOTIDE SEQUENCE</scope>
    <source>
        <strain evidence="9">BACA0141</strain>
    </source>
</reference>
<dbReference type="PROSITE" id="PS50109">
    <property type="entry name" value="HIS_KIN"/>
    <property type="match status" value="1"/>
</dbReference>
<keyword evidence="3" id="KW-0597">Phosphoprotein</keyword>
<evidence type="ECO:0000313" key="9">
    <source>
        <dbReference type="EMBL" id="MEE3717689.1"/>
    </source>
</evidence>
<feature type="domain" description="Histidine kinase" evidence="8">
    <location>
        <begin position="1561"/>
        <end position="1863"/>
    </location>
</feature>
<dbReference type="Pfam" id="PF00069">
    <property type="entry name" value="Pkinase"/>
    <property type="match status" value="1"/>
</dbReference>
<dbReference type="Pfam" id="PF02518">
    <property type="entry name" value="HATPase_c"/>
    <property type="match status" value="1"/>
</dbReference>
<dbReference type="PRINTS" id="PR00344">
    <property type="entry name" value="BCTRLSENSOR"/>
</dbReference>
<dbReference type="PANTHER" id="PTHR43642:SF1">
    <property type="entry name" value="HYBRID SIGNAL TRANSDUCTION HISTIDINE KINASE G"/>
    <property type="match status" value="1"/>
</dbReference>
<dbReference type="PANTHER" id="PTHR43642">
    <property type="entry name" value="HYBRID SIGNAL TRANSDUCTION HISTIDINE KINASE G"/>
    <property type="match status" value="1"/>
</dbReference>
<evidence type="ECO:0000256" key="4">
    <source>
        <dbReference type="ARBA" id="ARBA00022777"/>
    </source>
</evidence>
<evidence type="ECO:0000256" key="1">
    <source>
        <dbReference type="ARBA" id="ARBA00000085"/>
    </source>
</evidence>
<dbReference type="PROSITE" id="PS50011">
    <property type="entry name" value="PROTEIN_KINASE_DOM"/>
    <property type="match status" value="1"/>
</dbReference>
<keyword evidence="4" id="KW-0418">Kinase</keyword>
<evidence type="ECO:0000256" key="3">
    <source>
        <dbReference type="ARBA" id="ARBA00022553"/>
    </source>
</evidence>
<dbReference type="RefSeq" id="WP_330484120.1">
    <property type="nucleotide sequence ID" value="NZ_JAZBJZ010000049.1"/>
</dbReference>
<dbReference type="PROSITE" id="PS00108">
    <property type="entry name" value="PROTEIN_KINASE_ST"/>
    <property type="match status" value="1"/>
</dbReference>
<protein>
    <recommendedName>
        <fullName evidence="2">histidine kinase</fullName>
        <ecNumber evidence="2">2.7.13.3</ecNumber>
    </recommendedName>
</protein>
<dbReference type="SUPFAM" id="SSF52540">
    <property type="entry name" value="P-loop containing nucleoside triphosphate hydrolases"/>
    <property type="match status" value="1"/>
</dbReference>
<accession>A0AAW9Q1H9</accession>
<dbReference type="SMART" id="SM00387">
    <property type="entry name" value="HATPase_c"/>
    <property type="match status" value="1"/>
</dbReference>
<dbReference type="GO" id="GO:0000155">
    <property type="term" value="F:phosphorelay sensor kinase activity"/>
    <property type="evidence" value="ECO:0007669"/>
    <property type="project" value="InterPro"/>
</dbReference>
<proteinExistence type="predicted"/>
<evidence type="ECO:0000256" key="6">
    <source>
        <dbReference type="SAM" id="Coils"/>
    </source>
</evidence>
<dbReference type="Pfam" id="PF01590">
    <property type="entry name" value="GAF"/>
    <property type="match status" value="1"/>
</dbReference>
<dbReference type="SUPFAM" id="SSF56112">
    <property type="entry name" value="Protein kinase-like (PK-like)"/>
    <property type="match status" value="1"/>
</dbReference>
<dbReference type="EC" id="2.7.13.3" evidence="2"/>
<dbReference type="Gene3D" id="3.30.565.10">
    <property type="entry name" value="Histidine kinase-like ATPase, C-terminal domain"/>
    <property type="match status" value="1"/>
</dbReference>
<dbReference type="InterPro" id="IPR000719">
    <property type="entry name" value="Prot_kinase_dom"/>
</dbReference>
<dbReference type="InterPro" id="IPR003594">
    <property type="entry name" value="HATPase_dom"/>
</dbReference>
<dbReference type="CDD" id="cd00082">
    <property type="entry name" value="HisKA"/>
    <property type="match status" value="1"/>
</dbReference>
<keyword evidence="6" id="KW-0175">Coiled coil</keyword>
<dbReference type="InterPro" id="IPR004358">
    <property type="entry name" value="Sig_transdc_His_kin-like_C"/>
</dbReference>
<keyword evidence="4" id="KW-0808">Transferase</keyword>
<dbReference type="Gene3D" id="1.10.287.130">
    <property type="match status" value="1"/>
</dbReference>
<keyword evidence="10" id="KW-1185">Reference proteome</keyword>
<dbReference type="InterPro" id="IPR029016">
    <property type="entry name" value="GAF-like_dom_sf"/>
</dbReference>
<dbReference type="SMART" id="SM00220">
    <property type="entry name" value="S_TKc"/>
    <property type="match status" value="1"/>
</dbReference>
<keyword evidence="5" id="KW-0902">Two-component regulatory system</keyword>
<gene>
    <name evidence="9" type="ORF">V2H45_13190</name>
</gene>
<sequence length="1873" mass="209829">MSQQILSGSDRFPQVDGYRLTESLFEGYRTLVYRGIRLVDRLPVVVKMLRGDRPTVHDLLRLRNHYTIAKNINLSGIVQPIALESIDHGLALVMPDDRCIALRDYLATNTLALVDFFAIALQLAKALAELYQHRVIHKDIKPSNILIDPTTRQIKLTDFGLASRLPHEIQEIQTPNILEGTLAYLSPEQTGRMNRGIDYRTDFYSLGVTFYELLSGQLPFQSDDPLELVYCHLAKSPIPLESSRIPKVLSDIVMKLLAKNAEDRYQSAVGLKADLEICREQYTQTGAIAAFTLGQVDDLAQFNIPQKLYGREEQVKTLLEVFDRVSQGSCELVLVKGYSGVGKTALVNEILRQLTYRKGYFTSGKFDQYQRNIPLAAVVKAHRGLVSQLLAESEVRLQYWRDRFLDRLGVNGQLIVDLMPELELIIGRQPPVVELGAIESANRLMYTFDRYAQALQSPNHPIVLFMDDGQWADTSSCQSLQGFMQNPENHHWLMMAAYRENEVSPTHPFMQAIKAIRQTGARITEINLEPLDLEDVTHLLAETLHTSAESVNALSQLLLEKTLGNPFFLNQLLKSLHEDGLIWFDATLAIARKQKIGGWNWNLAQIQQRGMTDNVVELMIGKICKLSEPTQRILQLAACIGNTFDLQTLATVSEQSLTQTAQELWEAIQIGAIAPVGEGYRLAQTLHEDEIAGALMQGEAISYCFLHDRVQQAAYSLIAEGEKQATHLTIGRLLWRDTSTEAREERVFEMVNHLNLGISLIEEPQEQENLAALNLAAGHKAKTATAYGTALDYATTGIQLLSPTSWRDRYDLTLQLYGIAAEAAYLTGDLNQMASWVAIVMQQGRTILDRIEVIEITIQSYAAQNRHLEALSLALDTLAQLGVSLSKSPTPQEIQQEFSHVRAALSQRSLDELLNLPSMSDPYKLAASQILANMSGSASIALPALIPIIVLCHLRISMEYGNSPFSAHGYVGYGILVGLTLQDSQTAYQFGQLALQLIERSQAKAIQTKIFQLVGAYIIHRKCHIRETLSFFDRALVSGLEDGDLEFLGYATMTKCQYLYFLGRELTDLNEIMADYNDSLAKLNQAASLSWNQIFRQAVLNLISPSNSPCSLTGELLSEEEFIEAHQAANDRLGLHYFYTHKLILCNLFGDYDQGLENAKQAQLYLDGADGFLNIQIFHFHDSLVRLQNWSVIVDEQRTEFLEAIDANQAKMQVWAENAPMNYQHKWELVEAEKCRVQQQYMEAMELYDRAISGAKAHGYIQEEALANELAAKFYLNWDKPKAAVGYMQSTYECYSRWGAKAKLVDLENRYPQLLAPIFHSRRSQTLEAKAVMYEVSDTRDSQSSSSSSTSTGLDLNTILKASQVLSQEIQLEKLLAKLMHIVMENTGAQTGALILKSETDWRIAIHCRNAETCHLESMPLEGSLLIPLSAIHYVQRTQTVVVIDDVTISNPFNADPYWLNHASKSVFCFPVLNQGKLIGIVYLENQVTAAAFTRDRQELMQLIATQAAISIENAQLYQTLEQKVKERTQELSQVLSNLQSAQTELIQAEKMAALGQLTASVAHEINTPLGVIRSATGNIVAALNISLQQLPALMQGLTSHQQADFIALVNASLQQQQTFSTREERQLRRRLQTELSDLGIIDAQAIASQLALLRIDSGLEAYQSLLKAPNCSNILQLAYKLVQQSQNATSIQQEVDRAAKIVFALKTYSHRSETGEKSFVKITDGIEVALTLYQNRLKQGIEVIRRYVEIPPIFCDPDELTQVWVNLIDNAIYAMGQKGTLEVAVTQRLKQAIVEITDSGCGIPTEIQAKIFEPFVTSKPRGEGSGLGLDIVRQIVQKHDGEIQVKSQLGRTTFSLCFPLLMDFKDKTREQL</sequence>
<dbReference type="InterPro" id="IPR008271">
    <property type="entry name" value="Ser/Thr_kinase_AS"/>
</dbReference>
<evidence type="ECO:0000313" key="10">
    <source>
        <dbReference type="Proteomes" id="UP001333818"/>
    </source>
</evidence>
<dbReference type="SUPFAM" id="SSF47384">
    <property type="entry name" value="Homodimeric domain of signal transducing histidine kinase"/>
    <property type="match status" value="1"/>
</dbReference>
<dbReference type="SMART" id="SM00065">
    <property type="entry name" value="GAF"/>
    <property type="match status" value="1"/>
</dbReference>
<dbReference type="InterPro" id="IPR005467">
    <property type="entry name" value="His_kinase_dom"/>
</dbReference>